<reference evidence="2 3" key="1">
    <citation type="submission" date="2019-06" db="EMBL/GenBank/DDBJ databases">
        <title>A chromosome-scale genome assembly of the European perch, Perca fluviatilis.</title>
        <authorList>
            <person name="Roques C."/>
            <person name="Zahm M."/>
            <person name="Cabau C."/>
            <person name="Klopp C."/>
            <person name="Bouchez O."/>
            <person name="Donnadieu C."/>
            <person name="Kuhl H."/>
            <person name="Gislard M."/>
            <person name="Guendouz S."/>
            <person name="Journot L."/>
            <person name="Haffray P."/>
            <person name="Bestin A."/>
            <person name="Morvezen R."/>
            <person name="Feron R."/>
            <person name="Wen M."/>
            <person name="Jouanno E."/>
            <person name="Herpin A."/>
            <person name="Schartl M."/>
            <person name="Postlethwait J."/>
            <person name="Schaerlinger B."/>
            <person name="Chardard D."/>
            <person name="Lecocq T."/>
            <person name="Poncet C."/>
            <person name="Jaffrelo L."/>
            <person name="Lampietro C."/>
            <person name="Guiguen Y."/>
        </authorList>
    </citation>
    <scope>NUCLEOTIDE SEQUENCE [LARGE SCALE GENOMIC DNA]</scope>
    <source>
        <tissue evidence="2">Blood</tissue>
    </source>
</reference>
<accession>A0A6A5DPN1</accession>
<dbReference type="Proteomes" id="UP000465112">
    <property type="component" value="Chromosome 21"/>
</dbReference>
<gene>
    <name evidence="2" type="ORF">PFLUV_G00238590</name>
</gene>
<dbReference type="AlphaFoldDB" id="A0A6A5DPN1"/>
<organism evidence="2 3">
    <name type="scientific">Perca fluviatilis</name>
    <name type="common">European perch</name>
    <dbReference type="NCBI Taxonomy" id="8168"/>
    <lineage>
        <taxon>Eukaryota</taxon>
        <taxon>Metazoa</taxon>
        <taxon>Chordata</taxon>
        <taxon>Craniata</taxon>
        <taxon>Vertebrata</taxon>
        <taxon>Euteleostomi</taxon>
        <taxon>Actinopterygii</taxon>
        <taxon>Neopterygii</taxon>
        <taxon>Teleostei</taxon>
        <taxon>Neoteleostei</taxon>
        <taxon>Acanthomorphata</taxon>
        <taxon>Eupercaria</taxon>
        <taxon>Perciformes</taxon>
        <taxon>Percoidei</taxon>
        <taxon>Percidae</taxon>
        <taxon>Percinae</taxon>
        <taxon>Perca</taxon>
    </lineage>
</organism>
<keyword evidence="3" id="KW-1185">Reference proteome</keyword>
<feature type="region of interest" description="Disordered" evidence="1">
    <location>
        <begin position="47"/>
        <end position="67"/>
    </location>
</feature>
<comment type="caution">
    <text evidence="2">The sequence shown here is derived from an EMBL/GenBank/DDBJ whole genome shotgun (WGS) entry which is preliminary data.</text>
</comment>
<evidence type="ECO:0000313" key="3">
    <source>
        <dbReference type="Proteomes" id="UP000465112"/>
    </source>
</evidence>
<evidence type="ECO:0000313" key="2">
    <source>
        <dbReference type="EMBL" id="KAF1373411.1"/>
    </source>
</evidence>
<name>A0A6A5DPN1_PERFL</name>
<evidence type="ECO:0000256" key="1">
    <source>
        <dbReference type="SAM" id="MobiDB-lite"/>
    </source>
</evidence>
<proteinExistence type="predicted"/>
<sequence length="67" mass="7353">MASTLCYPGNRDTYREGVYIAEHLGQTGLLSAVDMVEVNPLRVKVTGRPVHSQHGRGSAARMFRTPP</sequence>
<protein>
    <submittedName>
        <fullName evidence="2">Uncharacterized protein</fullName>
    </submittedName>
</protein>
<dbReference type="EMBL" id="VHII01000021">
    <property type="protein sequence ID" value="KAF1373411.1"/>
    <property type="molecule type" value="Genomic_DNA"/>
</dbReference>